<evidence type="ECO:0000313" key="2">
    <source>
        <dbReference type="Proteomes" id="UP000242818"/>
    </source>
</evidence>
<organism evidence="1 2">
    <name type="scientific">Chitinophaga costaii</name>
    <dbReference type="NCBI Taxonomy" id="1335309"/>
    <lineage>
        <taxon>Bacteria</taxon>
        <taxon>Pseudomonadati</taxon>
        <taxon>Bacteroidota</taxon>
        <taxon>Chitinophagia</taxon>
        <taxon>Chitinophagales</taxon>
        <taxon>Chitinophagaceae</taxon>
        <taxon>Chitinophaga</taxon>
    </lineage>
</organism>
<gene>
    <name evidence="1" type="ORF">GA0116948_10360</name>
</gene>
<sequence>MAVHGFINYLENISNRVCLMAWLIKNQLRFMSGK</sequence>
<reference evidence="1 2" key="1">
    <citation type="submission" date="2016-08" db="EMBL/GenBank/DDBJ databases">
        <authorList>
            <person name="Seilhamer J.J."/>
        </authorList>
    </citation>
    <scope>NUCLEOTIDE SEQUENCE [LARGE SCALE GENOMIC DNA]</scope>
    <source>
        <strain evidence="1 2">A37T2</strain>
    </source>
</reference>
<dbReference type="AlphaFoldDB" id="A0A1C4BEF1"/>
<name>A0A1C4BEF1_9BACT</name>
<accession>A0A1C4BEF1</accession>
<evidence type="ECO:0000313" key="1">
    <source>
        <dbReference type="EMBL" id="SCC05233.1"/>
    </source>
</evidence>
<dbReference type="Proteomes" id="UP000242818">
    <property type="component" value="Unassembled WGS sequence"/>
</dbReference>
<dbReference type="EMBL" id="FMAR01000003">
    <property type="protein sequence ID" value="SCC05233.1"/>
    <property type="molecule type" value="Genomic_DNA"/>
</dbReference>
<protein>
    <submittedName>
        <fullName evidence="1">Uncharacterized protein</fullName>
    </submittedName>
</protein>
<keyword evidence="2" id="KW-1185">Reference proteome</keyword>
<proteinExistence type="predicted"/>